<evidence type="ECO:0000313" key="7">
    <source>
        <dbReference type="EMBL" id="MCG2578868.1"/>
    </source>
</evidence>
<dbReference type="InterPro" id="IPR036584">
    <property type="entry name" value="FliS_sf"/>
</dbReference>
<accession>A0ABS9K6S4</accession>
<evidence type="ECO:0000256" key="3">
    <source>
        <dbReference type="ARBA" id="ARBA00022490"/>
    </source>
</evidence>
<protein>
    <recommendedName>
        <fullName evidence="6">Flagellar secretion chaperone FliS</fullName>
    </recommendedName>
</protein>
<comment type="caution">
    <text evidence="7">The sequence shown here is derived from an EMBL/GenBank/DDBJ whole genome shotgun (WGS) entry which is preliminary data.</text>
</comment>
<comment type="similarity">
    <text evidence="2 6">Belongs to the FliS family.</text>
</comment>
<evidence type="ECO:0000256" key="6">
    <source>
        <dbReference type="PIRNR" id="PIRNR039090"/>
    </source>
</evidence>
<dbReference type="Proteomes" id="UP001165384">
    <property type="component" value="Unassembled WGS sequence"/>
</dbReference>
<dbReference type="Pfam" id="PF02561">
    <property type="entry name" value="FliS"/>
    <property type="match status" value="1"/>
</dbReference>
<dbReference type="InterPro" id="IPR003713">
    <property type="entry name" value="FliS"/>
</dbReference>
<dbReference type="PANTHER" id="PTHR34773:SF1">
    <property type="entry name" value="FLAGELLAR SECRETION CHAPERONE FLIS"/>
    <property type="match status" value="1"/>
</dbReference>
<evidence type="ECO:0000256" key="1">
    <source>
        <dbReference type="ARBA" id="ARBA00004514"/>
    </source>
</evidence>
<dbReference type="EMBL" id="JAKLTN010000005">
    <property type="protein sequence ID" value="MCG2578868.1"/>
    <property type="molecule type" value="Genomic_DNA"/>
</dbReference>
<evidence type="ECO:0000256" key="2">
    <source>
        <dbReference type="ARBA" id="ARBA00008787"/>
    </source>
</evidence>
<name>A0ABS9K6S4_9RHOO</name>
<dbReference type="Gene3D" id="1.20.120.340">
    <property type="entry name" value="Flagellar protein FliS"/>
    <property type="match status" value="1"/>
</dbReference>
<dbReference type="PANTHER" id="PTHR34773">
    <property type="entry name" value="FLAGELLAR SECRETION CHAPERONE FLIS"/>
    <property type="match status" value="1"/>
</dbReference>
<comment type="subcellular location">
    <subcellularLocation>
        <location evidence="1 6">Cytoplasm</location>
        <location evidence="1 6">Cytosol</location>
    </subcellularLocation>
</comment>
<evidence type="ECO:0000256" key="5">
    <source>
        <dbReference type="ARBA" id="ARBA00023186"/>
    </source>
</evidence>
<dbReference type="CDD" id="cd16098">
    <property type="entry name" value="FliS"/>
    <property type="match status" value="1"/>
</dbReference>
<dbReference type="NCBIfam" id="TIGR00208">
    <property type="entry name" value="fliS"/>
    <property type="match status" value="1"/>
</dbReference>
<evidence type="ECO:0000256" key="4">
    <source>
        <dbReference type="ARBA" id="ARBA00022795"/>
    </source>
</evidence>
<keyword evidence="4 6" id="KW-1005">Bacterial flagellum biogenesis</keyword>
<sequence length="136" mass="14668">MFHSASNPISSYQKVEYDANIESASPHQLVALLFQGAEQAVALARVHMESQNLAEKGQSISKAIDIINLGLKASLDLEAGGEIAQNLSALYDYMARRLITANIKNQPAILDEVSMLLKEISSAWGEAAKIITSAQP</sequence>
<keyword evidence="8" id="KW-1185">Reference proteome</keyword>
<keyword evidence="7" id="KW-0966">Cell projection</keyword>
<keyword evidence="5" id="KW-0143">Chaperone</keyword>
<organism evidence="7 8">
    <name type="scientific">Dechloromonas hankyongensis</name>
    <dbReference type="NCBI Taxonomy" id="2908002"/>
    <lineage>
        <taxon>Bacteria</taxon>
        <taxon>Pseudomonadati</taxon>
        <taxon>Pseudomonadota</taxon>
        <taxon>Betaproteobacteria</taxon>
        <taxon>Rhodocyclales</taxon>
        <taxon>Azonexaceae</taxon>
        <taxon>Dechloromonas</taxon>
    </lineage>
</organism>
<keyword evidence="7" id="KW-0969">Cilium</keyword>
<gene>
    <name evidence="7" type="primary">fliS</name>
    <name evidence="7" type="ORF">LZ012_17880</name>
</gene>
<proteinExistence type="inferred from homology"/>
<dbReference type="RefSeq" id="WP_275712265.1">
    <property type="nucleotide sequence ID" value="NZ_JAKLTN010000005.1"/>
</dbReference>
<dbReference type="SUPFAM" id="SSF101116">
    <property type="entry name" value="Flagellar export chaperone FliS"/>
    <property type="match status" value="1"/>
</dbReference>
<keyword evidence="3 6" id="KW-0963">Cytoplasm</keyword>
<keyword evidence="7" id="KW-0282">Flagellum</keyword>
<dbReference type="PIRSF" id="PIRSF039090">
    <property type="entry name" value="Flis"/>
    <property type="match status" value="1"/>
</dbReference>
<evidence type="ECO:0000313" key="8">
    <source>
        <dbReference type="Proteomes" id="UP001165384"/>
    </source>
</evidence>
<reference evidence="7" key="1">
    <citation type="submission" date="2022-01" db="EMBL/GenBank/DDBJ databases">
        <authorList>
            <person name="Jo J.-H."/>
            <person name="Im W.-T."/>
        </authorList>
    </citation>
    <scope>NUCLEOTIDE SEQUENCE</scope>
    <source>
        <strain evidence="7">XY25</strain>
    </source>
</reference>